<accession>A0A7I4YW48</accession>
<name>A0A7I4YW48_HAECO</name>
<proteinExistence type="predicted"/>
<dbReference type="InterPro" id="IPR000494">
    <property type="entry name" value="Rcpt_L-dom"/>
</dbReference>
<keyword evidence="1" id="KW-0812">Transmembrane</keyword>
<dbReference type="SUPFAM" id="SSF52058">
    <property type="entry name" value="L domain-like"/>
    <property type="match status" value="1"/>
</dbReference>
<keyword evidence="4" id="KW-1185">Reference proteome</keyword>
<sequence>MIWLVAGLLAISCLRGVFCSDDDDGGSKFWKGEFTVPVSANTSYLEQYYHITLLRGSILVENTTELERFILPNLRQIHCKATPCVKFRNNSKLRSIWLPQLSFINCMGDCVNKVVMHLEGDVLEVTYEDLENLRFLTGDRLIVVDPVPAAYEPQKPPPRNLHADTVLDYLCVALITFVVMNFIISVFFCIGKLRLKMLEDAMMGEMLEVRKTTINAKLNRYNIETLQRKNPSMTFTEAARNVQSSSGEQKNGTSQIRPSRAALLEMIAKKEN</sequence>
<keyword evidence="1" id="KW-1133">Transmembrane helix</keyword>
<reference evidence="5" key="1">
    <citation type="submission" date="2020-12" db="UniProtKB">
        <authorList>
            <consortium name="WormBaseParasite"/>
        </authorList>
    </citation>
    <scope>IDENTIFICATION</scope>
    <source>
        <strain evidence="5">MHco3</strain>
    </source>
</reference>
<keyword evidence="1" id="KW-0472">Membrane</keyword>
<dbReference type="AlphaFoldDB" id="A0A7I4YW48"/>
<evidence type="ECO:0000313" key="5">
    <source>
        <dbReference type="WBParaSite" id="HCON_00140330-00001"/>
    </source>
</evidence>
<dbReference type="OrthoDB" id="5873617at2759"/>
<organism evidence="4 5">
    <name type="scientific">Haemonchus contortus</name>
    <name type="common">Barber pole worm</name>
    <dbReference type="NCBI Taxonomy" id="6289"/>
    <lineage>
        <taxon>Eukaryota</taxon>
        <taxon>Metazoa</taxon>
        <taxon>Ecdysozoa</taxon>
        <taxon>Nematoda</taxon>
        <taxon>Chromadorea</taxon>
        <taxon>Rhabditida</taxon>
        <taxon>Rhabditina</taxon>
        <taxon>Rhabditomorpha</taxon>
        <taxon>Strongyloidea</taxon>
        <taxon>Trichostrongylidae</taxon>
        <taxon>Haemonchus</taxon>
    </lineage>
</organism>
<dbReference type="Proteomes" id="UP000025227">
    <property type="component" value="Unplaced"/>
</dbReference>
<feature type="domain" description="Receptor L-domain" evidence="3">
    <location>
        <begin position="42"/>
        <end position="106"/>
    </location>
</feature>
<keyword evidence="2" id="KW-0732">Signal</keyword>
<feature type="chain" id="PRO_5029566639" evidence="2">
    <location>
        <begin position="20"/>
        <end position="272"/>
    </location>
</feature>
<evidence type="ECO:0000259" key="3">
    <source>
        <dbReference type="Pfam" id="PF01030"/>
    </source>
</evidence>
<protein>
    <submittedName>
        <fullName evidence="5">Recep_L_domain domain-containing protein</fullName>
    </submittedName>
</protein>
<feature type="transmembrane region" description="Helical" evidence="1">
    <location>
        <begin position="166"/>
        <end position="190"/>
    </location>
</feature>
<evidence type="ECO:0000256" key="2">
    <source>
        <dbReference type="SAM" id="SignalP"/>
    </source>
</evidence>
<dbReference type="WBParaSite" id="HCON_00140330-00001">
    <property type="protein sequence ID" value="HCON_00140330-00001"/>
    <property type="gene ID" value="HCON_00140330"/>
</dbReference>
<dbReference type="Pfam" id="PF01030">
    <property type="entry name" value="Recep_L_domain"/>
    <property type="match status" value="1"/>
</dbReference>
<evidence type="ECO:0000256" key="1">
    <source>
        <dbReference type="SAM" id="Phobius"/>
    </source>
</evidence>
<feature type="signal peptide" evidence="2">
    <location>
        <begin position="1"/>
        <end position="19"/>
    </location>
</feature>
<evidence type="ECO:0000313" key="4">
    <source>
        <dbReference type="Proteomes" id="UP000025227"/>
    </source>
</evidence>